<gene>
    <name evidence="1" type="ORF">OTU49_011597</name>
</gene>
<evidence type="ECO:0000313" key="1">
    <source>
        <dbReference type="EMBL" id="KAK8723907.1"/>
    </source>
</evidence>
<reference evidence="1 2" key="1">
    <citation type="journal article" date="2024" name="BMC Genomics">
        <title>Genome assembly of redclaw crayfish (Cherax quadricarinatus) provides insights into its immune adaptation and hypoxia tolerance.</title>
        <authorList>
            <person name="Liu Z."/>
            <person name="Zheng J."/>
            <person name="Li H."/>
            <person name="Fang K."/>
            <person name="Wang S."/>
            <person name="He J."/>
            <person name="Zhou D."/>
            <person name="Weng S."/>
            <person name="Chi M."/>
            <person name="Gu Z."/>
            <person name="He J."/>
            <person name="Li F."/>
            <person name="Wang M."/>
        </authorList>
    </citation>
    <scope>NUCLEOTIDE SEQUENCE [LARGE SCALE GENOMIC DNA]</scope>
    <source>
        <strain evidence="1">ZL_2023a</strain>
    </source>
</reference>
<name>A0AAW0W505_CHEQU</name>
<evidence type="ECO:0008006" key="3">
    <source>
        <dbReference type="Google" id="ProtNLM"/>
    </source>
</evidence>
<accession>A0AAW0W505</accession>
<dbReference type="EMBL" id="JARKIK010000088">
    <property type="protein sequence ID" value="KAK8723907.1"/>
    <property type="molecule type" value="Genomic_DNA"/>
</dbReference>
<evidence type="ECO:0000313" key="2">
    <source>
        <dbReference type="Proteomes" id="UP001445076"/>
    </source>
</evidence>
<dbReference type="AlphaFoldDB" id="A0AAW0W505"/>
<comment type="caution">
    <text evidence="1">The sequence shown here is derived from an EMBL/GenBank/DDBJ whole genome shotgun (WGS) entry which is preliminary data.</text>
</comment>
<sequence length="104" mass="11507">EDYQRTLVLLNKLFCEAKMVLPSGGYCLNKYELIVGGNSMWSAKLCAGLETLFGNSTVADLGAGLGHYGRCFLRNTEGMLVHSNTKDIDFLNTEYHKKNGRGRA</sequence>
<keyword evidence="2" id="KW-1185">Reference proteome</keyword>
<organism evidence="1 2">
    <name type="scientific">Cherax quadricarinatus</name>
    <name type="common">Australian red claw crayfish</name>
    <dbReference type="NCBI Taxonomy" id="27406"/>
    <lineage>
        <taxon>Eukaryota</taxon>
        <taxon>Metazoa</taxon>
        <taxon>Ecdysozoa</taxon>
        <taxon>Arthropoda</taxon>
        <taxon>Crustacea</taxon>
        <taxon>Multicrustacea</taxon>
        <taxon>Malacostraca</taxon>
        <taxon>Eumalacostraca</taxon>
        <taxon>Eucarida</taxon>
        <taxon>Decapoda</taxon>
        <taxon>Pleocyemata</taxon>
        <taxon>Astacidea</taxon>
        <taxon>Parastacoidea</taxon>
        <taxon>Parastacidae</taxon>
        <taxon>Cherax</taxon>
    </lineage>
</organism>
<proteinExistence type="predicted"/>
<protein>
    <recommendedName>
        <fullName evidence="3">Methyltransferase</fullName>
    </recommendedName>
</protein>
<dbReference type="Proteomes" id="UP001445076">
    <property type="component" value="Unassembled WGS sequence"/>
</dbReference>
<feature type="non-terminal residue" evidence="1">
    <location>
        <position position="1"/>
    </location>
</feature>